<protein>
    <recommendedName>
        <fullName evidence="3">F-box domain-containing protein</fullName>
    </recommendedName>
</protein>
<organism evidence="1 2">
    <name type="scientific">Marasmiellus scandens</name>
    <dbReference type="NCBI Taxonomy" id="2682957"/>
    <lineage>
        <taxon>Eukaryota</taxon>
        <taxon>Fungi</taxon>
        <taxon>Dikarya</taxon>
        <taxon>Basidiomycota</taxon>
        <taxon>Agaricomycotina</taxon>
        <taxon>Agaricomycetes</taxon>
        <taxon>Agaricomycetidae</taxon>
        <taxon>Agaricales</taxon>
        <taxon>Marasmiineae</taxon>
        <taxon>Omphalotaceae</taxon>
        <taxon>Marasmiellus</taxon>
    </lineage>
</organism>
<reference evidence="1 2" key="1">
    <citation type="submission" date="2024-01" db="EMBL/GenBank/DDBJ databases">
        <title>A draft genome for the cacao thread blight pathogen Marasmiellus scandens.</title>
        <authorList>
            <person name="Baruah I.K."/>
            <person name="Leung J."/>
            <person name="Bukari Y."/>
            <person name="Amoako-Attah I."/>
            <person name="Meinhardt L.W."/>
            <person name="Bailey B.A."/>
            <person name="Cohen S.P."/>
        </authorList>
    </citation>
    <scope>NUCLEOTIDE SEQUENCE [LARGE SCALE GENOMIC DNA]</scope>
    <source>
        <strain evidence="1 2">GH-19</strain>
    </source>
</reference>
<accession>A0ABR1JEV2</accession>
<name>A0ABR1JEV2_9AGAR</name>
<proteinExistence type="predicted"/>
<dbReference type="EMBL" id="JBANRG010000015">
    <property type="protein sequence ID" value="KAK7460539.1"/>
    <property type="molecule type" value="Genomic_DNA"/>
</dbReference>
<evidence type="ECO:0000313" key="2">
    <source>
        <dbReference type="Proteomes" id="UP001498398"/>
    </source>
</evidence>
<evidence type="ECO:0008006" key="3">
    <source>
        <dbReference type="Google" id="ProtNLM"/>
    </source>
</evidence>
<keyword evidence="2" id="KW-1185">Reference proteome</keyword>
<evidence type="ECO:0000313" key="1">
    <source>
        <dbReference type="EMBL" id="KAK7460539.1"/>
    </source>
</evidence>
<dbReference type="Proteomes" id="UP001498398">
    <property type="component" value="Unassembled WGS sequence"/>
</dbReference>
<comment type="caution">
    <text evidence="1">The sequence shown here is derived from an EMBL/GenBank/DDBJ whole genome shotgun (WGS) entry which is preliminary data.</text>
</comment>
<gene>
    <name evidence="1" type="ORF">VKT23_009260</name>
</gene>
<sequence length="397" mass="46158">MRSIWLYSALRRIRNNLLPNHSAAKLPPEILQLVINKVWQLPLTKSDRIHFMIVSMLVNRTWLKAFIMTCFRDLVFPSASYFDYIFFTVLSGHSNVISPSFACLGLSPQLLSHSCQSVSFHMEDTRDHLLCSCALHCIFKYIGACTQPLLFPKLYELGRSQNFPGLFLNVRRLVVTFYNVLPSKYDLLRTLTAIQTTELGEKIAELEVEYRWNPETPQCILNVLSSRPQAEWLQNGTPPSYDNLLKRVRSFGVADGWEDRSELWIAQLRKNEAEYSQLGDVETMLKNVLSVPKALRKLEIYGVSEEVMKKIVTHIALDDLVELRTDVFLKPTWLANCPISIEYDYCRLLSMWSNYHWWDDDSKVLCCYDGPPKRNHGPERCLYYYSKGHDKVYYSNK</sequence>